<sequence length="153" mass="17150">MTRIPFLKPRKRTPKLYQKTSEDGLALNQKAIKAVSALVQGKQDAVALRLVVEQILVALTLAQVAKQEGKQETCKTALGALYWLYKDLADNFEMSMDKWQGISCVLALREGQELLSTLPKAEFKLAYTGAQKIVLGSSKDIFNHLKLFKAFYD</sequence>
<evidence type="ECO:0000313" key="2">
    <source>
        <dbReference type="Proteomes" id="UP000281968"/>
    </source>
</evidence>
<proteinExistence type="predicted"/>
<protein>
    <submittedName>
        <fullName evidence="1">Uncharacterized protein</fullName>
    </submittedName>
</protein>
<reference evidence="1 2" key="1">
    <citation type="submission" date="2018-09" db="EMBL/GenBank/DDBJ databases">
        <authorList>
            <person name="Bringhurst R.M."/>
        </authorList>
    </citation>
    <scope>NUCLEOTIDE SEQUENCE [LARGE SCALE GENOMIC DNA]</scope>
</reference>
<evidence type="ECO:0000313" key="1">
    <source>
        <dbReference type="EMBL" id="AYR04213.1"/>
    </source>
</evidence>
<dbReference type="Proteomes" id="UP000281968">
    <property type="component" value="Segment"/>
</dbReference>
<accession>A0A3G3MCI6</accession>
<name>A0A3G3MCI6_9CAUD</name>
<organism evidence="1 2">
    <name type="scientific">Escherichia phage OLB145</name>
    <dbReference type="NCBI Taxonomy" id="2448910"/>
    <lineage>
        <taxon>Viruses</taxon>
        <taxon>Duplodnaviria</taxon>
        <taxon>Heunggongvirae</taxon>
        <taxon>Uroviricota</taxon>
        <taxon>Caudoviricetes</taxon>
        <taxon>Schitoviridae</taxon>
        <taxon>Enquatrovirinae</taxon>
        <taxon>Enquatrovirus</taxon>
        <taxon>Enquatrovirus N4</taxon>
    </lineage>
</organism>
<dbReference type="EMBL" id="MH992123">
    <property type="protein sequence ID" value="AYR04213.1"/>
    <property type="molecule type" value="Genomic_DNA"/>
</dbReference>